<dbReference type="InterPro" id="IPR007893">
    <property type="entry name" value="Spore_coat_U/FanG"/>
</dbReference>
<dbReference type="PANTHER" id="PTHR37089">
    <property type="entry name" value="PROTEIN U-RELATED"/>
    <property type="match status" value="1"/>
</dbReference>
<proteinExistence type="predicted"/>
<accession>A0ABZ0TC87</accession>
<dbReference type="Pfam" id="PF05229">
    <property type="entry name" value="SCPU"/>
    <property type="match status" value="1"/>
</dbReference>
<sequence>MINQDLNMAPSVKVGYKLFMMGVGLLLNSSSYGATMPTQTFQVTAAIIAGCEVSVGSESGNYGTIDFGSASTLATGDYTAQLVRNQSVFFYCTNGVTLSASFDGGGNYSNGTRNMLSQDGSNSLIPYTLYSDASMTTPITVNGQVMVESDGQNQITIPVYGKAHLSGNHPAGRYSDTLTLTVTW</sequence>
<keyword evidence="3" id="KW-1185">Reference proteome</keyword>
<organism evidence="2 3">
    <name type="scientific">Halomonas elongata (strain ATCC 33173 / DSM 2581 / NBRC 15536 / NCIMB 2198 / 1H9)</name>
    <dbReference type="NCBI Taxonomy" id="768066"/>
    <lineage>
        <taxon>Bacteria</taxon>
        <taxon>Pseudomonadati</taxon>
        <taxon>Pseudomonadota</taxon>
        <taxon>Gammaproteobacteria</taxon>
        <taxon>Oceanospirillales</taxon>
        <taxon>Halomonadaceae</taxon>
        <taxon>Halomonas</taxon>
    </lineage>
</organism>
<dbReference type="SMART" id="SM00972">
    <property type="entry name" value="SCPU"/>
    <property type="match status" value="1"/>
</dbReference>
<dbReference type="GeneID" id="91009438"/>
<evidence type="ECO:0000259" key="1">
    <source>
        <dbReference type="Pfam" id="PF05229"/>
    </source>
</evidence>
<name>A0ABZ0TC87_HALED</name>
<protein>
    <submittedName>
        <fullName evidence="2">Spore coat U domain-containing protein</fullName>
    </submittedName>
</protein>
<dbReference type="EMBL" id="CP139472">
    <property type="protein sequence ID" value="WPU48162.1"/>
    <property type="molecule type" value="Genomic_DNA"/>
</dbReference>
<dbReference type="InterPro" id="IPR053167">
    <property type="entry name" value="Spore_coat_component"/>
</dbReference>
<dbReference type="RefSeq" id="WP_082995165.1">
    <property type="nucleotide sequence ID" value="NC_014532.2"/>
</dbReference>
<feature type="domain" description="Spore coat protein U/FanG" evidence="1">
    <location>
        <begin position="38"/>
        <end position="181"/>
    </location>
</feature>
<evidence type="ECO:0000313" key="3">
    <source>
        <dbReference type="Proteomes" id="UP001322512"/>
    </source>
</evidence>
<reference evidence="2 3" key="1">
    <citation type="submission" date="2023-11" db="EMBL/GenBank/DDBJ databases">
        <title>MicrobeMod: A computational toolkit for identifying prokaryotic methylation and restriction-modification with nanopore sequencing.</title>
        <authorList>
            <person name="Crits-Christoph A."/>
            <person name="Kang S.C."/>
            <person name="Lee H."/>
            <person name="Ostrov N."/>
        </authorList>
    </citation>
    <scope>NUCLEOTIDE SEQUENCE [LARGE SCALE GENOMIC DNA]</scope>
    <source>
        <strain evidence="2 3">ATCC 33173</strain>
    </source>
</reference>
<dbReference type="Proteomes" id="UP001322512">
    <property type="component" value="Chromosome"/>
</dbReference>
<evidence type="ECO:0000313" key="2">
    <source>
        <dbReference type="EMBL" id="WPU48162.1"/>
    </source>
</evidence>
<gene>
    <name evidence="2" type="ORF">SR933_04540</name>
</gene>